<reference evidence="2" key="1">
    <citation type="journal article" date="2023" name="Insect Mol. Biol.">
        <title>Genome sequencing provides insights into the evolution of gene families encoding plant cell wall-degrading enzymes in longhorned beetles.</title>
        <authorList>
            <person name="Shin N.R."/>
            <person name="Okamura Y."/>
            <person name="Kirsch R."/>
            <person name="Pauchet Y."/>
        </authorList>
    </citation>
    <scope>NUCLEOTIDE SEQUENCE</scope>
    <source>
        <strain evidence="2">MMC_N1</strain>
    </source>
</reference>
<sequence length="81" mass="9078">MHYILSVIDGSTHRRNQSSYVVMENDKSILDTANTIEQCKEPFWVTGCYFSLLGLLCFLLLISTAPSPIPLCREPASVDKV</sequence>
<dbReference type="Proteomes" id="UP001162164">
    <property type="component" value="Unassembled WGS sequence"/>
</dbReference>
<keyword evidence="1" id="KW-1133">Transmembrane helix</keyword>
<organism evidence="2 3">
    <name type="scientific">Molorchus minor</name>
    <dbReference type="NCBI Taxonomy" id="1323400"/>
    <lineage>
        <taxon>Eukaryota</taxon>
        <taxon>Metazoa</taxon>
        <taxon>Ecdysozoa</taxon>
        <taxon>Arthropoda</taxon>
        <taxon>Hexapoda</taxon>
        <taxon>Insecta</taxon>
        <taxon>Pterygota</taxon>
        <taxon>Neoptera</taxon>
        <taxon>Endopterygota</taxon>
        <taxon>Coleoptera</taxon>
        <taxon>Polyphaga</taxon>
        <taxon>Cucujiformia</taxon>
        <taxon>Chrysomeloidea</taxon>
        <taxon>Cerambycidae</taxon>
        <taxon>Lamiinae</taxon>
        <taxon>Monochamini</taxon>
        <taxon>Molorchus</taxon>
    </lineage>
</organism>
<protein>
    <submittedName>
        <fullName evidence="2">Uncharacterized protein</fullName>
    </submittedName>
</protein>
<keyword evidence="1" id="KW-0472">Membrane</keyword>
<evidence type="ECO:0000313" key="3">
    <source>
        <dbReference type="Proteomes" id="UP001162164"/>
    </source>
</evidence>
<evidence type="ECO:0000313" key="2">
    <source>
        <dbReference type="EMBL" id="KAJ8978457.1"/>
    </source>
</evidence>
<keyword evidence="3" id="KW-1185">Reference proteome</keyword>
<keyword evidence="1" id="KW-0812">Transmembrane</keyword>
<name>A0ABQ9JM18_9CUCU</name>
<feature type="transmembrane region" description="Helical" evidence="1">
    <location>
        <begin position="43"/>
        <end position="63"/>
    </location>
</feature>
<gene>
    <name evidence="2" type="ORF">NQ317_002911</name>
</gene>
<proteinExistence type="predicted"/>
<comment type="caution">
    <text evidence="2">The sequence shown here is derived from an EMBL/GenBank/DDBJ whole genome shotgun (WGS) entry which is preliminary data.</text>
</comment>
<dbReference type="EMBL" id="JAPWTJ010000435">
    <property type="protein sequence ID" value="KAJ8978457.1"/>
    <property type="molecule type" value="Genomic_DNA"/>
</dbReference>
<accession>A0ABQ9JM18</accession>
<evidence type="ECO:0000256" key="1">
    <source>
        <dbReference type="SAM" id="Phobius"/>
    </source>
</evidence>